<dbReference type="PANTHER" id="PTHR43289">
    <property type="entry name" value="MITOGEN-ACTIVATED PROTEIN KINASE KINASE KINASE 20-RELATED"/>
    <property type="match status" value="1"/>
</dbReference>
<dbReference type="EMBL" id="ABCK01000004">
    <property type="protein sequence ID" value="EDM28579.1"/>
    <property type="molecule type" value="Genomic_DNA"/>
</dbReference>
<keyword evidence="7" id="KW-1185">Reference proteome</keyword>
<dbReference type="OrthoDB" id="9813021at2"/>
<dbReference type="InterPro" id="IPR011009">
    <property type="entry name" value="Kinase-like_dom_sf"/>
</dbReference>
<evidence type="ECO:0000256" key="4">
    <source>
        <dbReference type="ARBA" id="ARBA00022840"/>
    </source>
</evidence>
<keyword evidence="1" id="KW-0808">Transferase</keyword>
<dbReference type="SUPFAM" id="SSF56112">
    <property type="entry name" value="Protein kinase-like (PK-like)"/>
    <property type="match status" value="1"/>
</dbReference>
<dbReference type="RefSeq" id="WP_007277460.1">
    <property type="nucleotide sequence ID" value="NZ_ABCK01000004.1"/>
</dbReference>
<comment type="caution">
    <text evidence="6">The sequence shown here is derived from an EMBL/GenBank/DDBJ whole genome shotgun (WGS) entry which is preliminary data.</text>
</comment>
<dbReference type="CDD" id="cd14014">
    <property type="entry name" value="STKc_PknB_like"/>
    <property type="match status" value="1"/>
</dbReference>
<dbReference type="Gene3D" id="3.80.10.10">
    <property type="entry name" value="Ribonuclease Inhibitor"/>
    <property type="match status" value="1"/>
</dbReference>
<dbReference type="STRING" id="313628.LNTAR_08419"/>
<evidence type="ECO:0000256" key="2">
    <source>
        <dbReference type="ARBA" id="ARBA00022741"/>
    </source>
</evidence>
<reference evidence="6 7" key="1">
    <citation type="journal article" date="2010" name="J. Bacteriol.">
        <title>Genome sequence of Lentisphaera araneosa HTCC2155T, the type species of the order Lentisphaerales in the phylum Lentisphaerae.</title>
        <authorList>
            <person name="Thrash J.C."/>
            <person name="Cho J.C."/>
            <person name="Vergin K.L."/>
            <person name="Morris R.M."/>
            <person name="Giovannoni S.J."/>
        </authorList>
    </citation>
    <scope>NUCLEOTIDE SEQUENCE [LARGE SCALE GENOMIC DNA]</scope>
    <source>
        <strain evidence="6 7">HTCC2155</strain>
    </source>
</reference>
<gene>
    <name evidence="6" type="ORF">LNTAR_08419</name>
</gene>
<feature type="domain" description="Protein kinase" evidence="5">
    <location>
        <begin position="31"/>
        <end position="289"/>
    </location>
</feature>
<sequence>MDSFDQALDDDQALLKDSELVRKIQNLGARYELGESLGEGGQKHILACKDSFTQRKVAMAMLKESQKLSNNEAFINEARISAHLEHPNIVPLYDLGLDEDNKPYFTMKLLSGENLQKIIEGQSLSVNESLEIFLKVCDAMAYAHSQGIVHLDLKPENIQVDSFGQVLVCDWGLAQNLKELQASDKKSIRGSLAYMAPEQIKGEGIGIESDIYALGGILYALFIGESSYSSSDCQERMKAPELKPIDDMLAKLNQIPLGIKAVVLKAMESDIQDRYKVVSDVSKEIRAYIAGFATSAENPSAFTLIQKAVARHKTLSFVMLSSLILISVLGVLSFIKINNERNIAQEAQEIAEISERKTRVLFGELKLEQEIRQAISESSAKAFLQLAKDDYQRGKYEASLNAVKESLKLDAKIKEAWDLRGKLEFGYLRFSAAKKSLQKGSLSPKQEWLMELADKGLTKEGETKPSAKQIYDVRREIVRGEFRFSGLHALMFYNMVKNYNIEERLMFAEQSYRDNHKFFAGRQDDANFKLQKLGEYYSIDASGNKGTRMTIVLFELPITSLNLSGSGVKQLEGLRGMSLRSLDISNTAVSSISSLKETKIEYLNLCDTNVFDLSPLRDTQIKHLVLGDSPLDIKVLKHCKSLEALELPNNVYSEKLLEGLKLLDKVIYR</sequence>
<evidence type="ECO:0000313" key="7">
    <source>
        <dbReference type="Proteomes" id="UP000004947"/>
    </source>
</evidence>
<dbReference type="AlphaFoldDB" id="A6DHS5"/>
<dbReference type="Proteomes" id="UP000004947">
    <property type="component" value="Unassembled WGS sequence"/>
</dbReference>
<accession>A6DHS5</accession>
<dbReference type="SMART" id="SM00220">
    <property type="entry name" value="S_TKc"/>
    <property type="match status" value="1"/>
</dbReference>
<dbReference type="Gene3D" id="1.10.510.10">
    <property type="entry name" value="Transferase(Phosphotransferase) domain 1"/>
    <property type="match status" value="1"/>
</dbReference>
<proteinExistence type="predicted"/>
<evidence type="ECO:0000313" key="6">
    <source>
        <dbReference type="EMBL" id="EDM28579.1"/>
    </source>
</evidence>
<dbReference type="GO" id="GO:0005524">
    <property type="term" value="F:ATP binding"/>
    <property type="evidence" value="ECO:0007669"/>
    <property type="project" value="UniProtKB-KW"/>
</dbReference>
<evidence type="ECO:0000256" key="3">
    <source>
        <dbReference type="ARBA" id="ARBA00022777"/>
    </source>
</evidence>
<dbReference type="Pfam" id="PF00069">
    <property type="entry name" value="Pkinase"/>
    <property type="match status" value="1"/>
</dbReference>
<keyword evidence="4" id="KW-0067">ATP-binding</keyword>
<name>A6DHS5_9BACT</name>
<dbReference type="SUPFAM" id="SSF52058">
    <property type="entry name" value="L domain-like"/>
    <property type="match status" value="1"/>
</dbReference>
<dbReference type="PROSITE" id="PS50011">
    <property type="entry name" value="PROTEIN_KINASE_DOM"/>
    <property type="match status" value="1"/>
</dbReference>
<keyword evidence="3 6" id="KW-0418">Kinase</keyword>
<dbReference type="InterPro" id="IPR000719">
    <property type="entry name" value="Prot_kinase_dom"/>
</dbReference>
<protein>
    <submittedName>
        <fullName evidence="6">Serine/threonine-protein kinase</fullName>
    </submittedName>
</protein>
<evidence type="ECO:0000259" key="5">
    <source>
        <dbReference type="PROSITE" id="PS50011"/>
    </source>
</evidence>
<dbReference type="eggNOG" id="COG0515">
    <property type="taxonomic scope" value="Bacteria"/>
</dbReference>
<organism evidence="6 7">
    <name type="scientific">Lentisphaera araneosa HTCC2155</name>
    <dbReference type="NCBI Taxonomy" id="313628"/>
    <lineage>
        <taxon>Bacteria</taxon>
        <taxon>Pseudomonadati</taxon>
        <taxon>Lentisphaerota</taxon>
        <taxon>Lentisphaeria</taxon>
        <taxon>Lentisphaerales</taxon>
        <taxon>Lentisphaeraceae</taxon>
        <taxon>Lentisphaera</taxon>
    </lineage>
</organism>
<evidence type="ECO:0000256" key="1">
    <source>
        <dbReference type="ARBA" id="ARBA00022679"/>
    </source>
</evidence>
<dbReference type="PANTHER" id="PTHR43289:SF6">
    <property type="entry name" value="SERINE_THREONINE-PROTEIN KINASE NEKL-3"/>
    <property type="match status" value="1"/>
</dbReference>
<dbReference type="GO" id="GO:0004674">
    <property type="term" value="F:protein serine/threonine kinase activity"/>
    <property type="evidence" value="ECO:0007669"/>
    <property type="project" value="TreeGrafter"/>
</dbReference>
<dbReference type="InterPro" id="IPR032675">
    <property type="entry name" value="LRR_dom_sf"/>
</dbReference>
<keyword evidence="2" id="KW-0547">Nucleotide-binding</keyword>